<dbReference type="STRING" id="1454001.AW08_01074"/>
<dbReference type="PATRIC" id="fig|1454001.3.peg.1020"/>
<dbReference type="NCBIfam" id="TIGR02175">
    <property type="entry name" value="PorC_KorC"/>
    <property type="match status" value="1"/>
</dbReference>
<dbReference type="InterPro" id="IPR011894">
    <property type="entry name" value="PorC_KorC"/>
</dbReference>
<keyword evidence="4" id="KW-1185">Reference proteome</keyword>
<dbReference type="EMBL" id="JFAX01000004">
    <property type="protein sequence ID" value="EXI68762.1"/>
    <property type="molecule type" value="Genomic_DNA"/>
</dbReference>
<keyword evidence="1 3" id="KW-0560">Oxidoreductase</keyword>
<evidence type="ECO:0000313" key="4">
    <source>
        <dbReference type="Proteomes" id="UP000020218"/>
    </source>
</evidence>
<feature type="domain" description="Pyruvate/ketoisovalerate oxidoreductase catalytic" evidence="2">
    <location>
        <begin position="10"/>
        <end position="181"/>
    </location>
</feature>
<dbReference type="SUPFAM" id="SSF53323">
    <property type="entry name" value="Pyruvate-ferredoxin oxidoreductase, PFOR, domain III"/>
    <property type="match status" value="1"/>
</dbReference>
<dbReference type="GO" id="GO:0047110">
    <property type="term" value="F:phenylglyoxylate dehydrogenase (acylating) activity"/>
    <property type="evidence" value="ECO:0007669"/>
    <property type="project" value="UniProtKB-EC"/>
</dbReference>
<dbReference type="PANTHER" id="PTHR43366:SF1">
    <property type="entry name" value="PYRUVATE SYNTHASE SUBUNIT PORC"/>
    <property type="match status" value="1"/>
</dbReference>
<dbReference type="Proteomes" id="UP000020218">
    <property type="component" value="Unassembled WGS sequence"/>
</dbReference>
<evidence type="ECO:0000259" key="2">
    <source>
        <dbReference type="Pfam" id="PF01558"/>
    </source>
</evidence>
<dbReference type="Gene3D" id="3.40.920.10">
    <property type="entry name" value="Pyruvate-ferredoxin oxidoreductase, PFOR, domain III"/>
    <property type="match status" value="1"/>
</dbReference>
<dbReference type="PANTHER" id="PTHR43366">
    <property type="entry name" value="PYRUVATE SYNTHASE SUBUNIT PORC"/>
    <property type="match status" value="1"/>
</dbReference>
<proteinExistence type="predicted"/>
<reference evidence="3" key="1">
    <citation type="submission" date="2014-02" db="EMBL/GenBank/DDBJ databases">
        <title>Expanding our view of genomic diversity in Candidatus Accumulibacter clades.</title>
        <authorList>
            <person name="Skennerton C.T."/>
            <person name="Barr J.J."/>
            <person name="Slater F.R."/>
            <person name="Bond P.L."/>
            <person name="Tyson G.W."/>
        </authorList>
    </citation>
    <scope>NUCLEOTIDE SEQUENCE [LARGE SCALE GENOMIC DNA]</scope>
</reference>
<protein>
    <submittedName>
        <fullName evidence="3">NADH-dependent phenylglyoxylate dehydrogenase subunit gamma</fullName>
        <ecNumber evidence="3">1.2.1.58</ecNumber>
    </submittedName>
</protein>
<gene>
    <name evidence="3" type="primary">padE</name>
    <name evidence="3" type="ORF">AW08_01074</name>
</gene>
<dbReference type="GO" id="GO:0016625">
    <property type="term" value="F:oxidoreductase activity, acting on the aldehyde or oxo group of donors, iron-sulfur protein as acceptor"/>
    <property type="evidence" value="ECO:0007669"/>
    <property type="project" value="InterPro"/>
</dbReference>
<sequence>MFQVRIHGRGGQGVVTAAEMLSIAAFEEGRHAQAFPSFGSERTGAPVVAFCRIADKEIRLREPIMEPDALIIQDPTLLYQVDVFSGLKKNGYILINTSRSFDELGLGDYVRDWPQDRLCTVPATDLSRKHVGRPMPNVPLLAGFAAASGVIRLESVIQAINAKFSDKVASNNVAAASEAYQFVVDEVAHARHGETAHA</sequence>
<dbReference type="AlphaFoldDB" id="A0A011NVW3"/>
<dbReference type="Pfam" id="PF01558">
    <property type="entry name" value="POR"/>
    <property type="match status" value="1"/>
</dbReference>
<evidence type="ECO:0000256" key="1">
    <source>
        <dbReference type="ARBA" id="ARBA00023002"/>
    </source>
</evidence>
<name>A0A011NVW3_9PROT</name>
<dbReference type="EC" id="1.2.1.58" evidence="3"/>
<organism evidence="3 4">
    <name type="scientific">Candidatus Accumulibacter adjunctus</name>
    <dbReference type="NCBI Taxonomy" id="1454001"/>
    <lineage>
        <taxon>Bacteria</taxon>
        <taxon>Pseudomonadati</taxon>
        <taxon>Pseudomonadota</taxon>
        <taxon>Betaproteobacteria</taxon>
        <taxon>Candidatus Accumulibacter</taxon>
    </lineage>
</organism>
<dbReference type="InterPro" id="IPR002869">
    <property type="entry name" value="Pyrv_flavodox_OxRed_cen"/>
</dbReference>
<comment type="caution">
    <text evidence="3">The sequence shown here is derived from an EMBL/GenBank/DDBJ whole genome shotgun (WGS) entry which is preliminary data.</text>
</comment>
<accession>A0A011NVW3</accession>
<evidence type="ECO:0000313" key="3">
    <source>
        <dbReference type="EMBL" id="EXI68762.1"/>
    </source>
</evidence>
<dbReference type="InterPro" id="IPR019752">
    <property type="entry name" value="Pyrv/ketoisovalerate_OxRed_cat"/>
</dbReference>
<dbReference type="InterPro" id="IPR051626">
    <property type="entry name" value="Oxidoreductase_gamma_subunit"/>
</dbReference>